<evidence type="ECO:0000313" key="1">
    <source>
        <dbReference type="EMBL" id="KIM45402.1"/>
    </source>
</evidence>
<protein>
    <submittedName>
        <fullName evidence="1">Uncharacterized protein</fullName>
    </submittedName>
</protein>
<evidence type="ECO:0000313" key="2">
    <source>
        <dbReference type="Proteomes" id="UP000053424"/>
    </source>
</evidence>
<sequence length="102" mass="11684">MYNESETRFVLDNLKIPWSADKCLSFPSSTRVRVGGRGGNAEHGNVQEKLVSRGQILKSWANCIMKESWNEWGIKQCTLSALIRSFRCEESEDSRVRSRFPS</sequence>
<dbReference type="HOGENOM" id="CLU_2277851_0_0_1"/>
<accession>A0A0C2YWM4</accession>
<dbReference type="AlphaFoldDB" id="A0A0C2YWM4"/>
<proteinExistence type="predicted"/>
<name>A0A0C2YWM4_HEBCY</name>
<reference evidence="2" key="2">
    <citation type="submission" date="2015-01" db="EMBL/GenBank/DDBJ databases">
        <title>Evolutionary Origins and Diversification of the Mycorrhizal Mutualists.</title>
        <authorList>
            <consortium name="DOE Joint Genome Institute"/>
            <consortium name="Mycorrhizal Genomics Consortium"/>
            <person name="Kohler A."/>
            <person name="Kuo A."/>
            <person name="Nagy L.G."/>
            <person name="Floudas D."/>
            <person name="Copeland A."/>
            <person name="Barry K.W."/>
            <person name="Cichocki N."/>
            <person name="Veneault-Fourrey C."/>
            <person name="LaButti K."/>
            <person name="Lindquist E.A."/>
            <person name="Lipzen A."/>
            <person name="Lundell T."/>
            <person name="Morin E."/>
            <person name="Murat C."/>
            <person name="Riley R."/>
            <person name="Ohm R."/>
            <person name="Sun H."/>
            <person name="Tunlid A."/>
            <person name="Henrissat B."/>
            <person name="Grigoriev I.V."/>
            <person name="Hibbett D.S."/>
            <person name="Martin F."/>
        </authorList>
    </citation>
    <scope>NUCLEOTIDE SEQUENCE [LARGE SCALE GENOMIC DNA]</scope>
    <source>
        <strain evidence="2">h7</strain>
    </source>
</reference>
<keyword evidence="2" id="KW-1185">Reference proteome</keyword>
<dbReference type="EMBL" id="KN831772">
    <property type="protein sequence ID" value="KIM45402.1"/>
    <property type="molecule type" value="Genomic_DNA"/>
</dbReference>
<reference evidence="1 2" key="1">
    <citation type="submission" date="2014-04" db="EMBL/GenBank/DDBJ databases">
        <authorList>
            <consortium name="DOE Joint Genome Institute"/>
            <person name="Kuo A."/>
            <person name="Gay G."/>
            <person name="Dore J."/>
            <person name="Kohler A."/>
            <person name="Nagy L.G."/>
            <person name="Floudas D."/>
            <person name="Copeland A."/>
            <person name="Barry K.W."/>
            <person name="Cichocki N."/>
            <person name="Veneault-Fourrey C."/>
            <person name="LaButti K."/>
            <person name="Lindquist E.A."/>
            <person name="Lipzen A."/>
            <person name="Lundell T."/>
            <person name="Morin E."/>
            <person name="Murat C."/>
            <person name="Sun H."/>
            <person name="Tunlid A."/>
            <person name="Henrissat B."/>
            <person name="Grigoriev I.V."/>
            <person name="Hibbett D.S."/>
            <person name="Martin F."/>
            <person name="Nordberg H.P."/>
            <person name="Cantor M.N."/>
            <person name="Hua S.X."/>
        </authorList>
    </citation>
    <scope>NUCLEOTIDE SEQUENCE [LARGE SCALE GENOMIC DNA]</scope>
    <source>
        <strain evidence="2">h7</strain>
    </source>
</reference>
<gene>
    <name evidence="1" type="ORF">M413DRAFT_442074</name>
</gene>
<dbReference type="Proteomes" id="UP000053424">
    <property type="component" value="Unassembled WGS sequence"/>
</dbReference>
<organism evidence="1 2">
    <name type="scientific">Hebeloma cylindrosporum</name>
    <dbReference type="NCBI Taxonomy" id="76867"/>
    <lineage>
        <taxon>Eukaryota</taxon>
        <taxon>Fungi</taxon>
        <taxon>Dikarya</taxon>
        <taxon>Basidiomycota</taxon>
        <taxon>Agaricomycotina</taxon>
        <taxon>Agaricomycetes</taxon>
        <taxon>Agaricomycetidae</taxon>
        <taxon>Agaricales</taxon>
        <taxon>Agaricineae</taxon>
        <taxon>Hymenogastraceae</taxon>
        <taxon>Hebeloma</taxon>
    </lineage>
</organism>